<keyword evidence="4 6" id="KW-1133">Transmembrane helix</keyword>
<reference evidence="8 9" key="1">
    <citation type="journal article" date="2016" name="Genome Biol. Evol.">
        <title>Gene Family Evolution Reflects Adaptation to Soil Environmental Stressors in the Genome of the Collembolan Orchesella cincta.</title>
        <authorList>
            <person name="Faddeeva-Vakhrusheva A."/>
            <person name="Derks M.F."/>
            <person name="Anvar S.Y."/>
            <person name="Agamennone V."/>
            <person name="Suring W."/>
            <person name="Smit S."/>
            <person name="van Straalen N.M."/>
            <person name="Roelofs D."/>
        </authorList>
    </citation>
    <scope>NUCLEOTIDE SEQUENCE [LARGE SCALE GENOMIC DNA]</scope>
    <source>
        <tissue evidence="8">Mixed pool</tissue>
    </source>
</reference>
<evidence type="ECO:0000256" key="5">
    <source>
        <dbReference type="ARBA" id="ARBA00023136"/>
    </source>
</evidence>
<gene>
    <name evidence="8" type="ORF">Ocin01_12717</name>
</gene>
<dbReference type="InterPro" id="IPR051449">
    <property type="entry name" value="ABC-2_transporter_component"/>
</dbReference>
<keyword evidence="3 6" id="KW-0812">Transmembrane</keyword>
<feature type="transmembrane region" description="Helical" evidence="6">
    <location>
        <begin position="494"/>
        <end position="515"/>
    </location>
</feature>
<evidence type="ECO:0000256" key="2">
    <source>
        <dbReference type="ARBA" id="ARBA00022475"/>
    </source>
</evidence>
<name>A0A1D2MM88_ORCCI</name>
<feature type="transmembrane region" description="Helical" evidence="6">
    <location>
        <begin position="465"/>
        <end position="487"/>
    </location>
</feature>
<dbReference type="EMBL" id="LJIJ01000882">
    <property type="protein sequence ID" value="ODM93971.1"/>
    <property type="molecule type" value="Genomic_DNA"/>
</dbReference>
<keyword evidence="9" id="KW-1185">Reference proteome</keyword>
<sequence>MTEMLAVEVRDACKSYVKGTVVLNHMEMSYIEEARRADTIGLMRNGRLLAEDSPSNLLARFDVPLLEDIVLELCRQDHKRMKENKSVSTNGIRNGNNNGSLDYPRPVVRVSTGSMTSFIPGWTSLKSNDIVAESTGCDCVVVGFQKYPEHLSDWKQGTETSENAAISPSNALSSIKNVQLDRIHSLIRRNCIAFVRNIPFLFMLVIFPALQTAIIASTLGGDPKNMSIAVVNEELPNWKSDCSLELSSCGAGHYSCRYLKRLEDDNLKLVPFETKEVALKEIQEGNLHYGILTIPKNYTQFAQERDIAGNFPLNETLDGSKLSVNLDYSNYVASLLITKKLFHSLESYAMELGKDCGKSPEEYKVPLKYRKPIYGREESEFTDYVVPGALTMILFLVPMCSCGLAFVGDKCQGTMDRSRVAGCTTFEMMVSFFITDGMIIIAQILISTSIILFGYDFRIEGSYALYGMMCLLTGITGQSWGFVLGLICPDEASLLITAFSMHFPMLVAGGIIWPLEGVPLIVRYVSNCFPVTASLLSMRSIVARGEGLFSMQVWPGVAILCIWITLAWTFAAMKYKSLSK</sequence>
<dbReference type="OrthoDB" id="10255969at2759"/>
<feature type="transmembrane region" description="Helical" evidence="6">
    <location>
        <begin position="553"/>
        <end position="573"/>
    </location>
</feature>
<comment type="caution">
    <text evidence="8">The sequence shown here is derived from an EMBL/GenBank/DDBJ whole genome shotgun (WGS) entry which is preliminary data.</text>
</comment>
<feature type="transmembrane region" description="Helical" evidence="6">
    <location>
        <begin position="198"/>
        <end position="219"/>
    </location>
</feature>
<evidence type="ECO:0000256" key="3">
    <source>
        <dbReference type="ARBA" id="ARBA00022692"/>
    </source>
</evidence>
<dbReference type="InterPro" id="IPR013525">
    <property type="entry name" value="ABC2_TM"/>
</dbReference>
<dbReference type="Pfam" id="PF12698">
    <property type="entry name" value="ABC2_membrane_3"/>
    <property type="match status" value="1"/>
</dbReference>
<comment type="subcellular location">
    <subcellularLocation>
        <location evidence="1">Cell membrane</location>
        <topology evidence="1">Multi-pass membrane protein</topology>
    </subcellularLocation>
</comment>
<keyword evidence="5 6" id="KW-0472">Membrane</keyword>
<proteinExistence type="predicted"/>
<evidence type="ECO:0000313" key="8">
    <source>
        <dbReference type="EMBL" id="ODM93971.1"/>
    </source>
</evidence>
<protein>
    <submittedName>
        <fullName evidence="8">ABC transporter G family member 20</fullName>
    </submittedName>
</protein>
<dbReference type="Proteomes" id="UP000094527">
    <property type="component" value="Unassembled WGS sequence"/>
</dbReference>
<feature type="transmembrane region" description="Helical" evidence="6">
    <location>
        <begin position="428"/>
        <end position="453"/>
    </location>
</feature>
<keyword evidence="2" id="KW-1003">Cell membrane</keyword>
<dbReference type="PANTHER" id="PTHR30294">
    <property type="entry name" value="MEMBRANE COMPONENT OF ABC TRANSPORTER YHHJ-RELATED"/>
    <property type="match status" value="1"/>
</dbReference>
<dbReference type="OMA" id="CIWITLA"/>
<feature type="transmembrane region" description="Helical" evidence="6">
    <location>
        <begin position="384"/>
        <end position="407"/>
    </location>
</feature>
<evidence type="ECO:0000256" key="6">
    <source>
        <dbReference type="SAM" id="Phobius"/>
    </source>
</evidence>
<accession>A0A1D2MM88</accession>
<evidence type="ECO:0000313" key="9">
    <source>
        <dbReference type="Proteomes" id="UP000094527"/>
    </source>
</evidence>
<dbReference type="GO" id="GO:0140359">
    <property type="term" value="F:ABC-type transporter activity"/>
    <property type="evidence" value="ECO:0007669"/>
    <property type="project" value="InterPro"/>
</dbReference>
<feature type="domain" description="ABC-2 type transporter transmembrane" evidence="7">
    <location>
        <begin position="200"/>
        <end position="571"/>
    </location>
</feature>
<evidence type="ECO:0000256" key="4">
    <source>
        <dbReference type="ARBA" id="ARBA00022989"/>
    </source>
</evidence>
<dbReference type="PANTHER" id="PTHR30294:SF38">
    <property type="entry name" value="TRANSPORT PERMEASE PROTEIN"/>
    <property type="match status" value="1"/>
</dbReference>
<organism evidence="8 9">
    <name type="scientific">Orchesella cincta</name>
    <name type="common">Springtail</name>
    <name type="synonym">Podura cincta</name>
    <dbReference type="NCBI Taxonomy" id="48709"/>
    <lineage>
        <taxon>Eukaryota</taxon>
        <taxon>Metazoa</taxon>
        <taxon>Ecdysozoa</taxon>
        <taxon>Arthropoda</taxon>
        <taxon>Hexapoda</taxon>
        <taxon>Collembola</taxon>
        <taxon>Entomobryomorpha</taxon>
        <taxon>Entomobryoidea</taxon>
        <taxon>Orchesellidae</taxon>
        <taxon>Orchesellinae</taxon>
        <taxon>Orchesella</taxon>
    </lineage>
</organism>
<evidence type="ECO:0000256" key="1">
    <source>
        <dbReference type="ARBA" id="ARBA00004651"/>
    </source>
</evidence>
<evidence type="ECO:0000259" key="7">
    <source>
        <dbReference type="Pfam" id="PF12698"/>
    </source>
</evidence>
<dbReference type="AlphaFoldDB" id="A0A1D2MM88"/>
<dbReference type="STRING" id="48709.A0A1D2MM88"/>
<dbReference type="GO" id="GO:0005886">
    <property type="term" value="C:plasma membrane"/>
    <property type="evidence" value="ECO:0007669"/>
    <property type="project" value="UniProtKB-SubCell"/>
</dbReference>